<evidence type="ECO:0000313" key="4">
    <source>
        <dbReference type="EMBL" id="KPH75101.1"/>
    </source>
</evidence>
<dbReference type="PATRIC" id="fig|1526658.3.peg.2481"/>
<dbReference type="AlphaFoldDB" id="A0A0N0M7W4"/>
<evidence type="ECO:0000256" key="2">
    <source>
        <dbReference type="ARBA" id="ARBA00029447"/>
    </source>
</evidence>
<evidence type="ECO:0000313" key="5">
    <source>
        <dbReference type="Proteomes" id="UP000037822"/>
    </source>
</evidence>
<accession>A0A0N0M7W4</accession>
<sequence>MSQAVAHLDEMTQQNAALSEQSAASAASLSSRIGQLNDLVAAFRTGQEGAGAPAAYRPPAPTASEPARLRQLAETAFVQARAQAPQLSTPKTQPSASAPRPAARKVANGRANDAGWEEF</sequence>
<name>A0A0N0M7W4_9HYPH</name>
<dbReference type="EMBL" id="LGSZ01000080">
    <property type="protein sequence ID" value="KPH75101.1"/>
    <property type="molecule type" value="Genomic_DNA"/>
</dbReference>
<dbReference type="GO" id="GO:0005886">
    <property type="term" value="C:plasma membrane"/>
    <property type="evidence" value="ECO:0007669"/>
    <property type="project" value="TreeGrafter"/>
</dbReference>
<comment type="caution">
    <text evidence="4">The sequence shown here is derived from an EMBL/GenBank/DDBJ whole genome shotgun (WGS) entry which is preliminary data.</text>
</comment>
<proteinExistence type="inferred from homology"/>
<gene>
    <name evidence="4" type="ORF">AE618_25425</name>
</gene>
<dbReference type="PANTHER" id="PTHR43531:SF14">
    <property type="entry name" value="METHYL-ACCEPTING CHEMOTAXIS PROTEIN I-RELATED"/>
    <property type="match status" value="1"/>
</dbReference>
<dbReference type="Proteomes" id="UP000037822">
    <property type="component" value="Unassembled WGS sequence"/>
</dbReference>
<dbReference type="GO" id="GO:0006935">
    <property type="term" value="P:chemotaxis"/>
    <property type="evidence" value="ECO:0007669"/>
    <property type="project" value="TreeGrafter"/>
</dbReference>
<keyword evidence="1" id="KW-0488">Methylation</keyword>
<protein>
    <recommendedName>
        <fullName evidence="6">Methyl-accepting chemotaxis protein</fullName>
    </recommendedName>
</protein>
<feature type="region of interest" description="Disordered" evidence="3">
    <location>
        <begin position="1"/>
        <end position="30"/>
    </location>
</feature>
<dbReference type="InterPro" id="IPR051310">
    <property type="entry name" value="MCP_chemotaxis"/>
</dbReference>
<evidence type="ECO:0008006" key="6">
    <source>
        <dbReference type="Google" id="ProtNLM"/>
    </source>
</evidence>
<dbReference type="PANTHER" id="PTHR43531">
    <property type="entry name" value="PROTEIN ICFG"/>
    <property type="match status" value="1"/>
</dbReference>
<evidence type="ECO:0000256" key="3">
    <source>
        <dbReference type="SAM" id="MobiDB-lite"/>
    </source>
</evidence>
<organism evidence="4 5">
    <name type="scientific">Bosea vaviloviae</name>
    <dbReference type="NCBI Taxonomy" id="1526658"/>
    <lineage>
        <taxon>Bacteria</taxon>
        <taxon>Pseudomonadati</taxon>
        <taxon>Pseudomonadota</taxon>
        <taxon>Alphaproteobacteria</taxon>
        <taxon>Hyphomicrobiales</taxon>
        <taxon>Boseaceae</taxon>
        <taxon>Bosea</taxon>
    </lineage>
</organism>
<reference evidence="4 5" key="1">
    <citation type="submission" date="2015-07" db="EMBL/GenBank/DDBJ databases">
        <title>Whole genome sequencing of Bosea vaviloviae isolated from cave pool.</title>
        <authorList>
            <person name="Tan N.E.H."/>
            <person name="Lee Y.P."/>
            <person name="Gan H.M."/>
            <person name="Barton H."/>
            <person name="Savka M.A."/>
        </authorList>
    </citation>
    <scope>NUCLEOTIDE SEQUENCE [LARGE SCALE GENOMIC DNA]</scope>
    <source>
        <strain evidence="4 5">SD260</strain>
    </source>
</reference>
<keyword evidence="5" id="KW-1185">Reference proteome</keyword>
<comment type="similarity">
    <text evidence="2">Belongs to the methyl-accepting chemotaxis (MCP) protein family.</text>
</comment>
<feature type="compositionally biased region" description="Low complexity" evidence="3">
    <location>
        <begin position="16"/>
        <end position="30"/>
    </location>
</feature>
<feature type="region of interest" description="Disordered" evidence="3">
    <location>
        <begin position="76"/>
        <end position="119"/>
    </location>
</feature>
<dbReference type="GO" id="GO:0004888">
    <property type="term" value="F:transmembrane signaling receptor activity"/>
    <property type="evidence" value="ECO:0007669"/>
    <property type="project" value="TreeGrafter"/>
</dbReference>
<evidence type="ECO:0000256" key="1">
    <source>
        <dbReference type="ARBA" id="ARBA00022481"/>
    </source>
</evidence>